<accession>A0A914D041</accession>
<evidence type="ECO:0000313" key="8">
    <source>
        <dbReference type="WBParaSite" id="ACRNAN_scaffold1690.g25512.t1"/>
    </source>
</evidence>
<dbReference type="WBParaSite" id="ACRNAN_scaffold1690.g25512.t1">
    <property type="protein sequence ID" value="ACRNAN_scaffold1690.g25512.t1"/>
    <property type="gene ID" value="ACRNAN_scaffold1690.g25512"/>
</dbReference>
<evidence type="ECO:0000313" key="7">
    <source>
        <dbReference type="Proteomes" id="UP000887540"/>
    </source>
</evidence>
<dbReference type="AlphaFoldDB" id="A0A914D041"/>
<dbReference type="GO" id="GO:0016020">
    <property type="term" value="C:membrane"/>
    <property type="evidence" value="ECO:0007669"/>
    <property type="project" value="UniProtKB-SubCell"/>
</dbReference>
<feature type="domain" description="G-protein coupled receptors family 1 profile" evidence="6">
    <location>
        <begin position="1"/>
        <end position="263"/>
    </location>
</feature>
<evidence type="ECO:0000259" key="6">
    <source>
        <dbReference type="PROSITE" id="PS50262"/>
    </source>
</evidence>
<evidence type="ECO:0000256" key="2">
    <source>
        <dbReference type="ARBA" id="ARBA00022692"/>
    </source>
</evidence>
<feature type="transmembrane region" description="Helical" evidence="5">
    <location>
        <begin position="141"/>
        <end position="160"/>
    </location>
</feature>
<dbReference type="InterPro" id="IPR053093">
    <property type="entry name" value="GPCR-like"/>
</dbReference>
<dbReference type="Pfam" id="PF00001">
    <property type="entry name" value="7tm_1"/>
    <property type="match status" value="1"/>
</dbReference>
<feature type="transmembrane region" description="Helical" evidence="5">
    <location>
        <begin position="81"/>
        <end position="101"/>
    </location>
</feature>
<evidence type="ECO:0000256" key="3">
    <source>
        <dbReference type="ARBA" id="ARBA00022989"/>
    </source>
</evidence>
<protein>
    <submittedName>
        <fullName evidence="8">G-protein coupled receptors family 1 profile domain-containing protein</fullName>
    </submittedName>
</protein>
<name>A0A914D041_9BILA</name>
<reference evidence="8" key="1">
    <citation type="submission" date="2022-11" db="UniProtKB">
        <authorList>
            <consortium name="WormBaseParasite"/>
        </authorList>
    </citation>
    <scope>IDENTIFICATION</scope>
</reference>
<keyword evidence="4 5" id="KW-0472">Membrane</keyword>
<dbReference type="PANTHER" id="PTHR47760">
    <property type="entry name" value="G-PROTEIN COUPLED RECEPTOR B0563.6-LIKE PROTEIN-RELATED"/>
    <property type="match status" value="1"/>
</dbReference>
<evidence type="ECO:0000256" key="1">
    <source>
        <dbReference type="ARBA" id="ARBA00004370"/>
    </source>
</evidence>
<dbReference type="GO" id="GO:0004930">
    <property type="term" value="F:G protein-coupled receptor activity"/>
    <property type="evidence" value="ECO:0007669"/>
    <property type="project" value="InterPro"/>
</dbReference>
<keyword evidence="2 5" id="KW-0812">Transmembrane</keyword>
<dbReference type="SUPFAM" id="SSF81321">
    <property type="entry name" value="Family A G protein-coupled receptor-like"/>
    <property type="match status" value="1"/>
</dbReference>
<proteinExistence type="predicted"/>
<feature type="transmembrane region" description="Helical" evidence="5">
    <location>
        <begin position="42"/>
        <end position="60"/>
    </location>
</feature>
<keyword evidence="7" id="KW-1185">Reference proteome</keyword>
<dbReference type="InterPro" id="IPR017452">
    <property type="entry name" value="GPCR_Rhodpsn_7TM"/>
</dbReference>
<dbReference type="InterPro" id="IPR000276">
    <property type="entry name" value="GPCR_Rhodpsn"/>
</dbReference>
<dbReference type="PROSITE" id="PS50262">
    <property type="entry name" value="G_PROTEIN_RECEP_F1_2"/>
    <property type="match status" value="1"/>
</dbReference>
<dbReference type="PANTHER" id="PTHR47760:SF4">
    <property type="entry name" value="G-PROTEIN COUPLED RECEPTORS FAMILY 1 PROFILE DOMAIN-CONTAINING PROTEIN"/>
    <property type="match status" value="1"/>
</dbReference>
<organism evidence="7 8">
    <name type="scientific">Acrobeloides nanus</name>
    <dbReference type="NCBI Taxonomy" id="290746"/>
    <lineage>
        <taxon>Eukaryota</taxon>
        <taxon>Metazoa</taxon>
        <taxon>Ecdysozoa</taxon>
        <taxon>Nematoda</taxon>
        <taxon>Chromadorea</taxon>
        <taxon>Rhabditida</taxon>
        <taxon>Tylenchina</taxon>
        <taxon>Cephalobomorpha</taxon>
        <taxon>Cephaloboidea</taxon>
        <taxon>Cephalobidae</taxon>
        <taxon>Acrobeloides</taxon>
    </lineage>
</organism>
<dbReference type="Gene3D" id="1.20.1070.10">
    <property type="entry name" value="Rhodopsin 7-helix transmembrane proteins"/>
    <property type="match status" value="1"/>
</dbReference>
<feature type="transmembrane region" description="Helical" evidence="5">
    <location>
        <begin position="5"/>
        <end position="22"/>
    </location>
</feature>
<evidence type="ECO:0000256" key="5">
    <source>
        <dbReference type="SAM" id="Phobius"/>
    </source>
</evidence>
<feature type="transmembrane region" description="Helical" evidence="5">
    <location>
        <begin position="206"/>
        <end position="230"/>
    </location>
</feature>
<dbReference type="Proteomes" id="UP000887540">
    <property type="component" value="Unplaced"/>
</dbReference>
<evidence type="ECO:0000256" key="4">
    <source>
        <dbReference type="ARBA" id="ARBA00023136"/>
    </source>
</evidence>
<keyword evidence="3 5" id="KW-1133">Transmembrane helix</keyword>
<sequence length="381" mass="43623">MYIRALAIFDLMGLLGILVYLLSDSLPYYYPIVFFRTYVAEILMNSFLVAGLYCAVLLTVERYWLIHKPHKKRLFSIEKTVIFKIIAVLLLSILLHTPMILQNTIKTTPSGLPIKGNNRKVLCKEPWWTIFAYYKMCRETLRLLCVALLVSLNIIIAKKLQIAKKNRRMLIKRSSTTVNECPELVVNGANKEKARNLMKSFTEKKLTALMIAICFIYVIGNIPQIGVMILQNESVETMYSFQMFRQIANTFEVLNHCINFFIFCMASSEYTRAFLLYCTCLRRLLLSIPACATIIHKRRLTSLFEGKDITEASRRRSSNYFIEESVIPIERRDTVCMLLSTSESKSSTTFAPPKAAFNADDCLVLRNTAVIGSSEIGDVFL</sequence>
<dbReference type="PROSITE" id="PS00237">
    <property type="entry name" value="G_PROTEIN_RECEP_F1_1"/>
    <property type="match status" value="1"/>
</dbReference>
<dbReference type="CDD" id="cd14978">
    <property type="entry name" value="7tmA_FMRFamide_R-like"/>
    <property type="match status" value="1"/>
</dbReference>
<comment type="subcellular location">
    <subcellularLocation>
        <location evidence="1">Membrane</location>
    </subcellularLocation>
</comment>